<comment type="catalytic activity">
    <reaction evidence="1">
        <text>2 6,7-dimethyl-8-(1-D-ribityl)lumazine + H(+) = 5-amino-6-(D-ribitylamino)uracil + riboflavin</text>
        <dbReference type="Rhea" id="RHEA:20772"/>
        <dbReference type="ChEBI" id="CHEBI:15378"/>
        <dbReference type="ChEBI" id="CHEBI:15934"/>
        <dbReference type="ChEBI" id="CHEBI:57986"/>
        <dbReference type="ChEBI" id="CHEBI:58201"/>
        <dbReference type="EC" id="2.5.1.9"/>
    </reaction>
</comment>
<dbReference type="PROSITE" id="PS51177">
    <property type="entry name" value="LUMAZINE_BIND"/>
    <property type="match status" value="2"/>
</dbReference>
<dbReference type="Proteomes" id="UP000324326">
    <property type="component" value="Unassembled WGS sequence"/>
</dbReference>
<dbReference type="NCBIfam" id="NF009566">
    <property type="entry name" value="PRK13020.1"/>
    <property type="match status" value="1"/>
</dbReference>
<dbReference type="PANTHER" id="PTHR21098:SF12">
    <property type="entry name" value="RIBOFLAVIN SYNTHASE"/>
    <property type="match status" value="1"/>
</dbReference>
<name>A0A5M8RW49_9BACI</name>
<reference evidence="13 14" key="1">
    <citation type="submission" date="2018-08" db="EMBL/GenBank/DDBJ databases">
        <title>Bacillus phenotypic plasticity.</title>
        <authorList>
            <person name="Hurtado E."/>
        </authorList>
    </citation>
    <scope>NUCLEOTIDE SEQUENCE [LARGE SCALE GENOMIC DNA]</scope>
    <source>
        <strain evidence="13 14">427</strain>
    </source>
</reference>
<dbReference type="FunFam" id="2.40.30.20:FF:000004">
    <property type="entry name" value="Riboflavin synthase, alpha subunit"/>
    <property type="match status" value="1"/>
</dbReference>
<dbReference type="EC" id="2.5.1.9" evidence="5 10"/>
<dbReference type="NCBIfam" id="TIGR00187">
    <property type="entry name" value="ribE"/>
    <property type="match status" value="1"/>
</dbReference>
<dbReference type="InterPro" id="IPR001783">
    <property type="entry name" value="Lumazine-bd"/>
</dbReference>
<feature type="repeat" description="Lumazine-binding" evidence="11">
    <location>
        <begin position="1"/>
        <end position="96"/>
    </location>
</feature>
<protein>
    <recommendedName>
        <fullName evidence="6 10">Riboflavin synthase</fullName>
        <ecNumber evidence="5 10">2.5.1.9</ecNumber>
    </recommendedName>
</protein>
<dbReference type="GO" id="GO:0009231">
    <property type="term" value="P:riboflavin biosynthetic process"/>
    <property type="evidence" value="ECO:0007669"/>
    <property type="project" value="UniProtKB-KW"/>
</dbReference>
<dbReference type="RefSeq" id="WP_148957475.1">
    <property type="nucleotide sequence ID" value="NZ_QSND01000002.1"/>
</dbReference>
<evidence type="ECO:0000256" key="7">
    <source>
        <dbReference type="ARBA" id="ARBA00022619"/>
    </source>
</evidence>
<evidence type="ECO:0000256" key="9">
    <source>
        <dbReference type="ARBA" id="ARBA00022737"/>
    </source>
</evidence>
<evidence type="ECO:0000256" key="6">
    <source>
        <dbReference type="ARBA" id="ARBA00013950"/>
    </source>
</evidence>
<evidence type="ECO:0000256" key="1">
    <source>
        <dbReference type="ARBA" id="ARBA00000968"/>
    </source>
</evidence>
<evidence type="ECO:0000256" key="3">
    <source>
        <dbReference type="ARBA" id="ARBA00004887"/>
    </source>
</evidence>
<dbReference type="NCBIfam" id="NF006767">
    <property type="entry name" value="PRK09289.1"/>
    <property type="match status" value="1"/>
</dbReference>
<comment type="pathway">
    <text evidence="3">Cofactor biosynthesis; riboflavin biosynthesis; riboflavin from 2-hydroxy-3-oxobutyl phosphate and 5-amino-6-(D-ribitylamino)uracil: step 2/2.</text>
</comment>
<evidence type="ECO:0000256" key="4">
    <source>
        <dbReference type="ARBA" id="ARBA00011233"/>
    </source>
</evidence>
<dbReference type="GO" id="GO:0004746">
    <property type="term" value="F:riboflavin synthase activity"/>
    <property type="evidence" value="ECO:0007669"/>
    <property type="project" value="UniProtKB-UniRule"/>
</dbReference>
<dbReference type="InterPro" id="IPR023366">
    <property type="entry name" value="ATP_synth_asu-like_sf"/>
</dbReference>
<feature type="domain" description="Lumazine-binding" evidence="12">
    <location>
        <begin position="97"/>
        <end position="193"/>
    </location>
</feature>
<dbReference type="SUPFAM" id="SSF63380">
    <property type="entry name" value="Riboflavin synthase domain-like"/>
    <property type="match status" value="2"/>
</dbReference>
<comment type="subunit">
    <text evidence="4">Homotrimer.</text>
</comment>
<dbReference type="InterPro" id="IPR017938">
    <property type="entry name" value="Riboflavin_synthase-like_b-brl"/>
</dbReference>
<evidence type="ECO:0000256" key="2">
    <source>
        <dbReference type="ARBA" id="ARBA00002803"/>
    </source>
</evidence>
<evidence type="ECO:0000313" key="14">
    <source>
        <dbReference type="Proteomes" id="UP000324326"/>
    </source>
</evidence>
<evidence type="ECO:0000256" key="11">
    <source>
        <dbReference type="PROSITE-ProRule" id="PRU00524"/>
    </source>
</evidence>
<feature type="domain" description="Lumazine-binding" evidence="12">
    <location>
        <begin position="1"/>
        <end position="96"/>
    </location>
</feature>
<keyword evidence="9" id="KW-0677">Repeat</keyword>
<dbReference type="FunFam" id="2.40.30.20:FF:000003">
    <property type="entry name" value="Riboflavin synthase, alpha subunit"/>
    <property type="match status" value="1"/>
</dbReference>
<dbReference type="AlphaFoldDB" id="A0A5M8RW49"/>
<dbReference type="EMBL" id="QSND01000002">
    <property type="protein sequence ID" value="KAA6451620.1"/>
    <property type="molecule type" value="Genomic_DNA"/>
</dbReference>
<feature type="repeat" description="Lumazine-binding" evidence="11">
    <location>
        <begin position="97"/>
        <end position="193"/>
    </location>
</feature>
<dbReference type="Pfam" id="PF00677">
    <property type="entry name" value="Lum_binding"/>
    <property type="match status" value="2"/>
</dbReference>
<organism evidence="13 14">
    <name type="scientific">Bacillus swezeyi</name>
    <dbReference type="NCBI Taxonomy" id="1925020"/>
    <lineage>
        <taxon>Bacteria</taxon>
        <taxon>Bacillati</taxon>
        <taxon>Bacillota</taxon>
        <taxon>Bacilli</taxon>
        <taxon>Bacillales</taxon>
        <taxon>Bacillaceae</taxon>
        <taxon>Bacillus</taxon>
    </lineage>
</organism>
<gene>
    <name evidence="13" type="primary">ribE</name>
    <name evidence="13" type="ORF">DX927_12880</name>
</gene>
<sequence length="215" mass="23422">MFTGIIEEVGTILDMKKTGNAMSLVIQTSKVTADVKLGDSIAVNGVCLTVNDFKQDQFRADVMLETMKATSLGTLKKGSLVNLERAMAANGRFGGHMVSGHVDGTASIVRIEKAENAIYYDLKLDPALAQMLVLKGSIAIDGVSLTIFGLTEDQVTVSLIPHTLDETIFPVKKTGDIVNIECDMIGKYIYRFLHQSNEEKQAKTITEAFLKENGF</sequence>
<evidence type="ECO:0000313" key="13">
    <source>
        <dbReference type="EMBL" id="KAA6451620.1"/>
    </source>
</evidence>
<dbReference type="PIRSF" id="PIRSF000498">
    <property type="entry name" value="Riboflavin_syn_A"/>
    <property type="match status" value="1"/>
</dbReference>
<evidence type="ECO:0000256" key="10">
    <source>
        <dbReference type="NCBIfam" id="TIGR00187"/>
    </source>
</evidence>
<dbReference type="CDD" id="cd00402">
    <property type="entry name" value="Riboflavin_synthase_like"/>
    <property type="match status" value="1"/>
</dbReference>
<dbReference type="STRING" id="1925020.BTA30_02240"/>
<accession>A0A5M8RW49</accession>
<dbReference type="InterPro" id="IPR026017">
    <property type="entry name" value="Lumazine-bd_dom"/>
</dbReference>
<proteinExistence type="predicted"/>
<evidence type="ECO:0000259" key="12">
    <source>
        <dbReference type="PROSITE" id="PS51177"/>
    </source>
</evidence>
<evidence type="ECO:0000256" key="5">
    <source>
        <dbReference type="ARBA" id="ARBA00012827"/>
    </source>
</evidence>
<keyword evidence="7" id="KW-0686">Riboflavin biosynthesis</keyword>
<keyword evidence="8 13" id="KW-0808">Transferase</keyword>
<dbReference type="PANTHER" id="PTHR21098">
    <property type="entry name" value="RIBOFLAVIN SYNTHASE ALPHA CHAIN"/>
    <property type="match status" value="1"/>
</dbReference>
<dbReference type="Gene3D" id="2.40.30.20">
    <property type="match status" value="2"/>
</dbReference>
<comment type="function">
    <text evidence="2">Catalyzes the dismutation of two molecules of 6,7-dimethyl-8-ribityllumazine, resulting in the formation of riboflavin and 5-amino-6-(D-ribitylamino)uracil.</text>
</comment>
<comment type="caution">
    <text evidence="13">The sequence shown here is derived from an EMBL/GenBank/DDBJ whole genome shotgun (WGS) entry which is preliminary data.</text>
</comment>
<evidence type="ECO:0000256" key="8">
    <source>
        <dbReference type="ARBA" id="ARBA00022679"/>
    </source>
</evidence>